<dbReference type="AlphaFoldDB" id="A0A0F9A7C4"/>
<sequence length="198" mass="21548">MTVSIGETVVMGDDGVITDNFKPSMLGDDYADSKFFDTIPDLTSLMKSAADSKSALGKKLEDVIQRPGENATDAEKSAYQAEIRKASGAADKVEDFEFGITVEGEAHEEFTKIFKEKFLEFGFSPSVASELVELYDVTQATVQEAIQAQQDQAFKDEVAAFKKDHLGDKLVVGTRTAAKAIIAFGDDDLKTKVKEAKD</sequence>
<proteinExistence type="predicted"/>
<accession>A0A0F9A7C4</accession>
<dbReference type="EMBL" id="LAZR01044101">
    <property type="protein sequence ID" value="KKL05474.1"/>
    <property type="molecule type" value="Genomic_DNA"/>
</dbReference>
<evidence type="ECO:0000313" key="1">
    <source>
        <dbReference type="EMBL" id="KKL05474.1"/>
    </source>
</evidence>
<protein>
    <submittedName>
        <fullName evidence="1">Uncharacterized protein</fullName>
    </submittedName>
</protein>
<gene>
    <name evidence="1" type="ORF">LCGC14_2605680</name>
</gene>
<name>A0A0F9A7C4_9ZZZZ</name>
<comment type="caution">
    <text evidence="1">The sequence shown here is derived from an EMBL/GenBank/DDBJ whole genome shotgun (WGS) entry which is preliminary data.</text>
</comment>
<reference evidence="1" key="1">
    <citation type="journal article" date="2015" name="Nature">
        <title>Complex archaea that bridge the gap between prokaryotes and eukaryotes.</title>
        <authorList>
            <person name="Spang A."/>
            <person name="Saw J.H."/>
            <person name="Jorgensen S.L."/>
            <person name="Zaremba-Niedzwiedzka K."/>
            <person name="Martijn J."/>
            <person name="Lind A.E."/>
            <person name="van Eijk R."/>
            <person name="Schleper C."/>
            <person name="Guy L."/>
            <person name="Ettema T.J."/>
        </authorList>
    </citation>
    <scope>NUCLEOTIDE SEQUENCE</scope>
</reference>
<organism evidence="1">
    <name type="scientific">marine sediment metagenome</name>
    <dbReference type="NCBI Taxonomy" id="412755"/>
    <lineage>
        <taxon>unclassified sequences</taxon>
        <taxon>metagenomes</taxon>
        <taxon>ecological metagenomes</taxon>
    </lineage>
</organism>